<evidence type="ECO:0000313" key="5">
    <source>
        <dbReference type="Proteomes" id="UP000255279"/>
    </source>
</evidence>
<dbReference type="AlphaFoldDB" id="A0A1S9ZX93"/>
<protein>
    <submittedName>
        <fullName evidence="3">Tfp pilus assembly protein PilW</fullName>
    </submittedName>
</protein>
<dbReference type="Pfam" id="PF07963">
    <property type="entry name" value="N_methyl"/>
    <property type="match status" value="1"/>
</dbReference>
<evidence type="ECO:0000313" key="2">
    <source>
        <dbReference type="EMBL" id="OOR88070.1"/>
    </source>
</evidence>
<reference evidence="2 4" key="1">
    <citation type="submission" date="2017-02" db="EMBL/GenBank/DDBJ databases">
        <title>Draft genome sequence of Moraxella caviae CCUG 355 type strain.</title>
        <authorList>
            <person name="Engstrom-Jakobsson H."/>
            <person name="Salva-Serra F."/>
            <person name="Thorell K."/>
            <person name="Gonzales-Siles L."/>
            <person name="Karlsson R."/>
            <person name="Boulund F."/>
            <person name="Engstrand L."/>
            <person name="Moore E."/>
        </authorList>
    </citation>
    <scope>NUCLEOTIDE SEQUENCE [LARGE SCALE GENOMIC DNA]</scope>
    <source>
        <strain evidence="2 4">CCUG 355</strain>
    </source>
</reference>
<dbReference type="NCBIfam" id="TIGR02532">
    <property type="entry name" value="IV_pilin_GFxxxE"/>
    <property type="match status" value="1"/>
</dbReference>
<dbReference type="STRING" id="34060.B0181_08945"/>
<reference evidence="3 5" key="2">
    <citation type="submission" date="2018-06" db="EMBL/GenBank/DDBJ databases">
        <authorList>
            <consortium name="Pathogen Informatics"/>
            <person name="Doyle S."/>
        </authorList>
    </citation>
    <scope>NUCLEOTIDE SEQUENCE [LARGE SCALE GENOMIC DNA]</scope>
    <source>
        <strain evidence="3 5">NCTC10293</strain>
    </source>
</reference>
<organism evidence="2 4">
    <name type="scientific">Moraxella caviae</name>
    <dbReference type="NCBI Taxonomy" id="34060"/>
    <lineage>
        <taxon>Bacteria</taxon>
        <taxon>Pseudomonadati</taxon>
        <taxon>Pseudomonadota</taxon>
        <taxon>Gammaproteobacteria</taxon>
        <taxon>Moraxellales</taxon>
        <taxon>Moraxellaceae</taxon>
        <taxon>Moraxella</taxon>
    </lineage>
</organism>
<keyword evidence="1" id="KW-0812">Transmembrane</keyword>
<dbReference type="EMBL" id="UGQE01000001">
    <property type="protein sequence ID" value="STZ09990.1"/>
    <property type="molecule type" value="Genomic_DNA"/>
</dbReference>
<dbReference type="Proteomes" id="UP000255279">
    <property type="component" value="Unassembled WGS sequence"/>
</dbReference>
<evidence type="ECO:0000256" key="1">
    <source>
        <dbReference type="SAM" id="Phobius"/>
    </source>
</evidence>
<dbReference type="InterPro" id="IPR012902">
    <property type="entry name" value="N_methyl_site"/>
</dbReference>
<name>A0A1S9ZX93_9GAMM</name>
<evidence type="ECO:0000313" key="3">
    <source>
        <dbReference type="EMBL" id="STZ09990.1"/>
    </source>
</evidence>
<keyword evidence="1" id="KW-1133">Transmembrane helix</keyword>
<gene>
    <name evidence="2" type="ORF">B0181_08945</name>
    <name evidence="3" type="ORF">NCTC10293_00311</name>
</gene>
<sequence>MKNFQPSANGLIWTNSAKSPYQNRSSKSERGLSLLELVVVLAIGAMIVLALTQVLLMGVRSLAVQESSVHAIDTESFALQSMAANIRLAGFGMGDDVLAVKPASILLDLAQLSWQSVADDASVAMYLSDSSAKTSYANTTDGASDQLTIIYRAPQTMWDCEGKLALGARRVRLASGEMADVAGQVVIERYFVEQAPSLSAQNATQNAQDSARTLNLRCDSARFVPERIERDGVRDVERSSSYLNAIIDAQAKTKQANRIYGLGVESEIVASGVEGFWVELGVQLADGVRFVSADEYRALAGGYWAQARQADGAQNAAGDFSDDFSDDLNDNSPPPIVSVRLALISRAPLSLPSGQQAQTVFEVFGKRKTIADDAPNHKRTLHQTHITLRNALAD</sequence>
<feature type="transmembrane region" description="Helical" evidence="1">
    <location>
        <begin position="34"/>
        <end position="59"/>
    </location>
</feature>
<accession>A0A1S9ZX93</accession>
<dbReference type="EMBL" id="MUXU01000056">
    <property type="protein sequence ID" value="OOR88070.1"/>
    <property type="molecule type" value="Genomic_DNA"/>
</dbReference>
<dbReference type="PROSITE" id="PS00409">
    <property type="entry name" value="PROKAR_NTER_METHYL"/>
    <property type="match status" value="1"/>
</dbReference>
<dbReference type="Proteomes" id="UP000190435">
    <property type="component" value="Unassembled WGS sequence"/>
</dbReference>
<evidence type="ECO:0000313" key="4">
    <source>
        <dbReference type="Proteomes" id="UP000190435"/>
    </source>
</evidence>
<proteinExistence type="predicted"/>
<keyword evidence="4" id="KW-1185">Reference proteome</keyword>
<dbReference type="OrthoDB" id="6712892at2"/>
<dbReference type="RefSeq" id="WP_078277162.1">
    <property type="nucleotide sequence ID" value="NZ_CAACXO010000057.1"/>
</dbReference>
<keyword evidence="1" id="KW-0472">Membrane</keyword>